<feature type="region of interest" description="Disordered" evidence="1">
    <location>
        <begin position="1"/>
        <end position="24"/>
    </location>
</feature>
<evidence type="ECO:0000313" key="2">
    <source>
        <dbReference type="EMBL" id="TXF89648.1"/>
    </source>
</evidence>
<protein>
    <recommendedName>
        <fullName evidence="4">Outer membrane protein beta-barrel domain-containing protein</fullName>
    </recommendedName>
</protein>
<dbReference type="AlphaFoldDB" id="A0A5C7FPK3"/>
<feature type="region of interest" description="Disordered" evidence="1">
    <location>
        <begin position="83"/>
        <end position="171"/>
    </location>
</feature>
<sequence length="460" mass="50342">MAYSDQHFEDELREKLSQDTPLPPGMDWEAMRKGVHQKVEAQRKTKRPFLPWWRPGIGILLLLLAGLCGYQLRNASISQQDAPLKDETNIPDNPTDPTPEIQDATGSVLTDIESGTDSQQPEKEAGQLPQPSTFSPTNAAPEKDGPASAGLPTTNVQITTGKTNDLQKPDPVVSADNAVVTTKNAAEKVDASLRSEALPRLPFQQYTLIAEGEFLPDPEVKPALTTNEEQATVEAKGWFVDLVMGTQFASLDYEGDDSAYAALRSETAAALPGHHLAFSVGKNINEQWHIRSGLAYDRIRTLTEYEGMRTFDSTFLNVPLRVRVNGDTIFGAAALGVTEFREIQSFQREERLTVPILVGRNFQFGRSLLTLRAGPEFGLLIGSGGKVLTADRSVRLLTDDDFQRLTISARLEGELAVPLGAKWPLLIGRIGIRREFGGGQLEIRRTGGSVVGGLGIRWSL</sequence>
<feature type="compositionally biased region" description="Low complexity" evidence="1">
    <location>
        <begin position="90"/>
        <end position="101"/>
    </location>
</feature>
<dbReference type="Proteomes" id="UP000321907">
    <property type="component" value="Unassembled WGS sequence"/>
</dbReference>
<keyword evidence="3" id="KW-1185">Reference proteome</keyword>
<evidence type="ECO:0000256" key="1">
    <source>
        <dbReference type="SAM" id="MobiDB-lite"/>
    </source>
</evidence>
<feature type="compositionally biased region" description="Basic and acidic residues" evidence="1">
    <location>
        <begin position="1"/>
        <end position="17"/>
    </location>
</feature>
<dbReference type="EMBL" id="VOXD01000012">
    <property type="protein sequence ID" value="TXF89648.1"/>
    <property type="molecule type" value="Genomic_DNA"/>
</dbReference>
<organism evidence="2 3">
    <name type="scientific">Neolewinella aurantiaca</name>
    <dbReference type="NCBI Taxonomy" id="2602767"/>
    <lineage>
        <taxon>Bacteria</taxon>
        <taxon>Pseudomonadati</taxon>
        <taxon>Bacteroidota</taxon>
        <taxon>Saprospiria</taxon>
        <taxon>Saprospirales</taxon>
        <taxon>Lewinellaceae</taxon>
        <taxon>Neolewinella</taxon>
    </lineage>
</organism>
<feature type="compositionally biased region" description="Polar residues" evidence="1">
    <location>
        <begin position="104"/>
        <end position="119"/>
    </location>
</feature>
<accession>A0A5C7FPK3</accession>
<proteinExistence type="predicted"/>
<reference evidence="2 3" key="1">
    <citation type="submission" date="2019-08" db="EMBL/GenBank/DDBJ databases">
        <title>Lewinella sp. strain SSH13 Genome sequencing and assembly.</title>
        <authorList>
            <person name="Kim I."/>
        </authorList>
    </citation>
    <scope>NUCLEOTIDE SEQUENCE [LARGE SCALE GENOMIC DNA]</scope>
    <source>
        <strain evidence="2 3">SSH13</strain>
    </source>
</reference>
<evidence type="ECO:0008006" key="4">
    <source>
        <dbReference type="Google" id="ProtNLM"/>
    </source>
</evidence>
<evidence type="ECO:0000313" key="3">
    <source>
        <dbReference type="Proteomes" id="UP000321907"/>
    </source>
</evidence>
<dbReference type="RefSeq" id="WP_147930478.1">
    <property type="nucleotide sequence ID" value="NZ_VOXD01000012.1"/>
</dbReference>
<comment type="caution">
    <text evidence="2">The sequence shown here is derived from an EMBL/GenBank/DDBJ whole genome shotgun (WGS) entry which is preliminary data.</text>
</comment>
<name>A0A5C7FPK3_9BACT</name>
<gene>
    <name evidence="2" type="ORF">FUA23_09365</name>
</gene>
<feature type="compositionally biased region" description="Polar residues" evidence="1">
    <location>
        <begin position="151"/>
        <end position="166"/>
    </location>
</feature>
<feature type="compositionally biased region" description="Polar residues" evidence="1">
    <location>
        <begin position="129"/>
        <end position="138"/>
    </location>
</feature>